<protein>
    <recommendedName>
        <fullName evidence="1">Glycosyltransferase 2-like domain-containing protein</fullName>
    </recommendedName>
</protein>
<sequence length="252" mass="29841">MKTSVVIASFNESDKLKDCLSSLKDFASEIIIFNMSRLDKNLNGVAKKFGARVIDIKPSPYVELIRNQMVDVATGEWIMMLDPDERLSTKLKEELLKISRNTRYAAVNIPRKNIIFGKWISHTNWWPDKQIRFFQKGKVSWTKDIHLYPKVKGEICEVFTKEKLAIIHFPYDTVSEFQERQNRYSNYEAQNHVDNKKKPSIINLIWWPSRIFLAKYIKHKGFLDGWRGFILTYLLMVYKISVWVKIWEKTNK</sequence>
<dbReference type="Gene3D" id="3.90.550.10">
    <property type="entry name" value="Spore Coat Polysaccharide Biosynthesis Protein SpsA, Chain A"/>
    <property type="match status" value="1"/>
</dbReference>
<dbReference type="InterPro" id="IPR001173">
    <property type="entry name" value="Glyco_trans_2-like"/>
</dbReference>
<gene>
    <name evidence="2" type="ORF">A2714_01560</name>
</gene>
<feature type="domain" description="Glycosyltransferase 2-like" evidence="1">
    <location>
        <begin position="4"/>
        <end position="142"/>
    </location>
</feature>
<proteinExistence type="predicted"/>
<reference evidence="2 3" key="1">
    <citation type="journal article" date="2016" name="Nat. Commun.">
        <title>Thousands of microbial genomes shed light on interconnected biogeochemical processes in an aquifer system.</title>
        <authorList>
            <person name="Anantharaman K."/>
            <person name="Brown C.T."/>
            <person name="Hug L.A."/>
            <person name="Sharon I."/>
            <person name="Castelle C.J."/>
            <person name="Probst A.J."/>
            <person name="Thomas B.C."/>
            <person name="Singh A."/>
            <person name="Wilkins M.J."/>
            <person name="Karaoz U."/>
            <person name="Brodie E.L."/>
            <person name="Williams K.H."/>
            <person name="Hubbard S.S."/>
            <person name="Banfield J.F."/>
        </authorList>
    </citation>
    <scope>NUCLEOTIDE SEQUENCE [LARGE SCALE GENOMIC DNA]</scope>
</reference>
<evidence type="ECO:0000313" key="2">
    <source>
        <dbReference type="EMBL" id="OGM20022.1"/>
    </source>
</evidence>
<dbReference type="Pfam" id="PF00535">
    <property type="entry name" value="Glycos_transf_2"/>
    <property type="match status" value="1"/>
</dbReference>
<comment type="caution">
    <text evidence="2">The sequence shown here is derived from an EMBL/GenBank/DDBJ whole genome shotgun (WGS) entry which is preliminary data.</text>
</comment>
<name>A0A1F7XYC7_9BACT</name>
<dbReference type="AlphaFoldDB" id="A0A1F7XYC7"/>
<organism evidence="2 3">
    <name type="scientific">Candidatus Woesebacteria bacterium RIFCSPHIGHO2_01_FULL_38_9</name>
    <dbReference type="NCBI Taxonomy" id="1802492"/>
    <lineage>
        <taxon>Bacteria</taxon>
        <taxon>Candidatus Woeseibacteriota</taxon>
    </lineage>
</organism>
<accession>A0A1F7XYC7</accession>
<dbReference type="PANTHER" id="PTHR43630">
    <property type="entry name" value="POLY-BETA-1,6-N-ACETYL-D-GLUCOSAMINE SYNTHASE"/>
    <property type="match status" value="1"/>
</dbReference>
<dbReference type="EMBL" id="MGGE01000054">
    <property type="protein sequence ID" value="OGM20022.1"/>
    <property type="molecule type" value="Genomic_DNA"/>
</dbReference>
<dbReference type="SUPFAM" id="SSF53448">
    <property type="entry name" value="Nucleotide-diphospho-sugar transferases"/>
    <property type="match status" value="1"/>
</dbReference>
<evidence type="ECO:0000313" key="3">
    <source>
        <dbReference type="Proteomes" id="UP000178419"/>
    </source>
</evidence>
<dbReference type="CDD" id="cd02511">
    <property type="entry name" value="Beta4Glucosyltransferase"/>
    <property type="match status" value="1"/>
</dbReference>
<dbReference type="InterPro" id="IPR029044">
    <property type="entry name" value="Nucleotide-diphossugar_trans"/>
</dbReference>
<dbReference type="PANTHER" id="PTHR43630:SF2">
    <property type="entry name" value="GLYCOSYLTRANSFERASE"/>
    <property type="match status" value="1"/>
</dbReference>
<evidence type="ECO:0000259" key="1">
    <source>
        <dbReference type="Pfam" id="PF00535"/>
    </source>
</evidence>
<dbReference type="Proteomes" id="UP000178419">
    <property type="component" value="Unassembled WGS sequence"/>
</dbReference>